<dbReference type="Gene3D" id="1.10.10.60">
    <property type="entry name" value="Homeodomain-like"/>
    <property type="match status" value="1"/>
</dbReference>
<protein>
    <recommendedName>
        <fullName evidence="4">Homeobox domain-containing protein</fullName>
    </recommendedName>
</protein>
<dbReference type="SMART" id="SM00389">
    <property type="entry name" value="HOX"/>
    <property type="match status" value="1"/>
</dbReference>
<dbReference type="AlphaFoldDB" id="A0A0D2WPK2"/>
<dbReference type="Proteomes" id="UP000008743">
    <property type="component" value="Unassembled WGS sequence"/>
</dbReference>
<evidence type="ECO:0000256" key="2">
    <source>
        <dbReference type="RuleBase" id="RU000682"/>
    </source>
</evidence>
<gene>
    <name evidence="5" type="ORF">CAOG_004156</name>
</gene>
<dbReference type="OrthoDB" id="3225452at2759"/>
<feature type="DNA-binding region" description="Homeobox" evidence="1">
    <location>
        <begin position="138"/>
        <end position="197"/>
    </location>
</feature>
<feature type="compositionally biased region" description="Basic and acidic residues" evidence="3">
    <location>
        <begin position="459"/>
        <end position="477"/>
    </location>
</feature>
<evidence type="ECO:0000313" key="6">
    <source>
        <dbReference type="Proteomes" id="UP000008743"/>
    </source>
</evidence>
<evidence type="ECO:0000259" key="4">
    <source>
        <dbReference type="PROSITE" id="PS50071"/>
    </source>
</evidence>
<keyword evidence="1 2" id="KW-0371">Homeobox</keyword>
<evidence type="ECO:0000256" key="1">
    <source>
        <dbReference type="PROSITE-ProRule" id="PRU00108"/>
    </source>
</evidence>
<feature type="region of interest" description="Disordered" evidence="3">
    <location>
        <begin position="187"/>
        <end position="210"/>
    </location>
</feature>
<keyword evidence="6" id="KW-1185">Reference proteome</keyword>
<name>A0A0D2WPK2_CAPO3</name>
<evidence type="ECO:0000256" key="3">
    <source>
        <dbReference type="SAM" id="MobiDB-lite"/>
    </source>
</evidence>
<dbReference type="GO" id="GO:0005634">
    <property type="term" value="C:nucleus"/>
    <property type="evidence" value="ECO:0007669"/>
    <property type="project" value="UniProtKB-SubCell"/>
</dbReference>
<proteinExistence type="predicted"/>
<feature type="region of interest" description="Disordered" evidence="3">
    <location>
        <begin position="293"/>
        <end position="357"/>
    </location>
</feature>
<accession>A0A0D2WPK2</accession>
<feature type="region of interest" description="Disordered" evidence="3">
    <location>
        <begin position="57"/>
        <end position="76"/>
    </location>
</feature>
<dbReference type="SUPFAM" id="SSF46689">
    <property type="entry name" value="Homeodomain-like"/>
    <property type="match status" value="1"/>
</dbReference>
<dbReference type="InterPro" id="IPR009057">
    <property type="entry name" value="Homeodomain-like_sf"/>
</dbReference>
<dbReference type="GO" id="GO:0003677">
    <property type="term" value="F:DNA binding"/>
    <property type="evidence" value="ECO:0007669"/>
    <property type="project" value="UniProtKB-UniRule"/>
</dbReference>
<dbReference type="EMBL" id="KE346365">
    <property type="protein sequence ID" value="KJE93355.1"/>
    <property type="molecule type" value="Genomic_DNA"/>
</dbReference>
<feature type="region of interest" description="Disordered" evidence="3">
    <location>
        <begin position="377"/>
        <end position="407"/>
    </location>
</feature>
<keyword evidence="1 2" id="KW-0238">DNA-binding</keyword>
<comment type="subcellular location">
    <subcellularLocation>
        <location evidence="1 2">Nucleus</location>
    </subcellularLocation>
</comment>
<dbReference type="PROSITE" id="PS50071">
    <property type="entry name" value="HOMEOBOX_2"/>
    <property type="match status" value="1"/>
</dbReference>
<dbReference type="InterPro" id="IPR001356">
    <property type="entry name" value="HD"/>
</dbReference>
<feature type="compositionally biased region" description="Low complexity" evidence="3">
    <location>
        <begin position="293"/>
        <end position="302"/>
    </location>
</feature>
<keyword evidence="1 2" id="KW-0539">Nucleus</keyword>
<sequence>MELLHPGEQATQSMDNGEHHRDPLLQQAVAFAGQGQSQHTAAVAAAAAVAVAARTDQAETSDARHHSASLTTTKSRLPSSWLRKATAAANPNDAHPIPMMHTKPQQQLPQTMLAGIPQAASGGNTSVISIASSSTSTASTNKRYFLSDQLELLESFYDQNKFPKPSDEEALAAKMDESRARIQQWFRNRRAKERRTQRLGDASTSSEPAPTCLDLMHASLDEENASLRQQLRTLWNSFEFYVPESQQARLPIVSIPSGLLEDMAEGGAGGPSVVGGARPPSLLSATSLAPSSGFASARSTSSMEPLSSAPIPQPGGSSTFELRLPAWSSSSSASSLNSGLSPVVPSKRRHSGAADDASGSAVADAAFAQYSSPSLSVAAGATDSSSHDAPVSYSGETTGTAPAGSSSVGYRRRLSALTHPSHSSVPTLTITVEHLGAESIHHGSAAATESLSASTALPEPDRTAVADSGDPNKRIRLDPLLTS</sequence>
<dbReference type="Pfam" id="PF00046">
    <property type="entry name" value="Homeodomain"/>
    <property type="match status" value="1"/>
</dbReference>
<evidence type="ECO:0000313" key="5">
    <source>
        <dbReference type="EMBL" id="KJE93355.1"/>
    </source>
</evidence>
<organism evidence="5 6">
    <name type="scientific">Capsaspora owczarzaki (strain ATCC 30864)</name>
    <dbReference type="NCBI Taxonomy" id="595528"/>
    <lineage>
        <taxon>Eukaryota</taxon>
        <taxon>Filasterea</taxon>
        <taxon>Capsaspora</taxon>
    </lineage>
</organism>
<feature type="compositionally biased region" description="Low complexity" evidence="3">
    <location>
        <begin position="444"/>
        <end position="457"/>
    </location>
</feature>
<dbReference type="CDD" id="cd00086">
    <property type="entry name" value="homeodomain"/>
    <property type="match status" value="1"/>
</dbReference>
<feature type="domain" description="Homeobox" evidence="4">
    <location>
        <begin position="136"/>
        <end position="196"/>
    </location>
</feature>
<feature type="region of interest" description="Disordered" evidence="3">
    <location>
        <begin position="441"/>
        <end position="483"/>
    </location>
</feature>
<dbReference type="InParanoid" id="A0A0D2WPK2"/>
<feature type="compositionally biased region" description="Polar residues" evidence="3">
    <location>
        <begin position="394"/>
        <end position="407"/>
    </location>
</feature>
<dbReference type="RefSeq" id="XP_004347981.2">
    <property type="nucleotide sequence ID" value="XM_004347931.2"/>
</dbReference>
<reference evidence="6" key="1">
    <citation type="submission" date="2011-02" db="EMBL/GenBank/DDBJ databases">
        <title>The Genome Sequence of Capsaspora owczarzaki ATCC 30864.</title>
        <authorList>
            <person name="Russ C."/>
            <person name="Cuomo C."/>
            <person name="Burger G."/>
            <person name="Gray M.W."/>
            <person name="Holland P.W.H."/>
            <person name="King N."/>
            <person name="Lang F.B.F."/>
            <person name="Roger A.J."/>
            <person name="Ruiz-Trillo I."/>
            <person name="Young S.K."/>
            <person name="Zeng Q."/>
            <person name="Gargeya S."/>
            <person name="Alvarado L."/>
            <person name="Berlin A."/>
            <person name="Chapman S.B."/>
            <person name="Chen Z."/>
            <person name="Freedman E."/>
            <person name="Gellesch M."/>
            <person name="Goldberg J."/>
            <person name="Griggs A."/>
            <person name="Gujja S."/>
            <person name="Heilman E."/>
            <person name="Heiman D."/>
            <person name="Howarth C."/>
            <person name="Mehta T."/>
            <person name="Neiman D."/>
            <person name="Pearson M."/>
            <person name="Roberts A."/>
            <person name="Saif S."/>
            <person name="Shea T."/>
            <person name="Shenoy N."/>
            <person name="Sisk P."/>
            <person name="Stolte C."/>
            <person name="Sykes S."/>
            <person name="White J."/>
            <person name="Yandava C."/>
            <person name="Haas B."/>
            <person name="Nusbaum C."/>
            <person name="Birren B."/>
        </authorList>
    </citation>
    <scope>NUCLEOTIDE SEQUENCE</scope>
    <source>
        <strain evidence="6">ATCC 30864</strain>
    </source>
</reference>
<feature type="compositionally biased region" description="Basic residues" evidence="3">
    <location>
        <begin position="187"/>
        <end position="197"/>
    </location>
</feature>
<feature type="compositionally biased region" description="Low complexity" evidence="3">
    <location>
        <begin position="328"/>
        <end position="341"/>
    </location>
</feature>